<dbReference type="Proteomes" id="UP000027265">
    <property type="component" value="Unassembled WGS sequence"/>
</dbReference>
<reference evidence="3" key="1">
    <citation type="journal article" date="2014" name="Proc. Natl. Acad. Sci. U.S.A.">
        <title>Extensive sampling of basidiomycete genomes demonstrates inadequacy of the white-rot/brown-rot paradigm for wood decay fungi.</title>
        <authorList>
            <person name="Riley R."/>
            <person name="Salamov A.A."/>
            <person name="Brown D.W."/>
            <person name="Nagy L.G."/>
            <person name="Floudas D."/>
            <person name="Held B.W."/>
            <person name="Levasseur A."/>
            <person name="Lombard V."/>
            <person name="Morin E."/>
            <person name="Otillar R."/>
            <person name="Lindquist E.A."/>
            <person name="Sun H."/>
            <person name="LaButti K.M."/>
            <person name="Schmutz J."/>
            <person name="Jabbour D."/>
            <person name="Luo H."/>
            <person name="Baker S.E."/>
            <person name="Pisabarro A.G."/>
            <person name="Walton J.D."/>
            <person name="Blanchette R.A."/>
            <person name="Henrissat B."/>
            <person name="Martin F."/>
            <person name="Cullen D."/>
            <person name="Hibbett D.S."/>
            <person name="Grigoriev I.V."/>
        </authorList>
    </citation>
    <scope>NUCLEOTIDE SEQUENCE [LARGE SCALE GENOMIC DNA]</scope>
    <source>
        <strain evidence="3">MUCL 33604</strain>
    </source>
</reference>
<organism evidence="2 3">
    <name type="scientific">Jaapia argillacea MUCL 33604</name>
    <dbReference type="NCBI Taxonomy" id="933084"/>
    <lineage>
        <taxon>Eukaryota</taxon>
        <taxon>Fungi</taxon>
        <taxon>Dikarya</taxon>
        <taxon>Basidiomycota</taxon>
        <taxon>Agaricomycotina</taxon>
        <taxon>Agaricomycetes</taxon>
        <taxon>Agaricomycetidae</taxon>
        <taxon>Jaapiales</taxon>
        <taxon>Jaapiaceae</taxon>
        <taxon>Jaapia</taxon>
    </lineage>
</organism>
<keyword evidence="3" id="KW-1185">Reference proteome</keyword>
<feature type="compositionally biased region" description="Polar residues" evidence="1">
    <location>
        <begin position="7"/>
        <end position="22"/>
    </location>
</feature>
<dbReference type="HOGENOM" id="CLU_1175573_0_0_1"/>
<dbReference type="EMBL" id="KL197740">
    <property type="protein sequence ID" value="KDQ52349.1"/>
    <property type="molecule type" value="Genomic_DNA"/>
</dbReference>
<evidence type="ECO:0000313" key="3">
    <source>
        <dbReference type="Proteomes" id="UP000027265"/>
    </source>
</evidence>
<proteinExistence type="predicted"/>
<dbReference type="AlphaFoldDB" id="A0A067PC51"/>
<protein>
    <submittedName>
        <fullName evidence="2">Uncharacterized protein</fullName>
    </submittedName>
</protein>
<gene>
    <name evidence="2" type="ORF">JAAARDRAFT_198269</name>
</gene>
<evidence type="ECO:0000313" key="2">
    <source>
        <dbReference type="EMBL" id="KDQ52349.1"/>
    </source>
</evidence>
<accession>A0A067PC51</accession>
<evidence type="ECO:0000256" key="1">
    <source>
        <dbReference type="SAM" id="MobiDB-lite"/>
    </source>
</evidence>
<feature type="compositionally biased region" description="Low complexity" evidence="1">
    <location>
        <begin position="204"/>
        <end position="215"/>
    </location>
</feature>
<dbReference type="InParanoid" id="A0A067PC51"/>
<feature type="region of interest" description="Disordered" evidence="1">
    <location>
        <begin position="1"/>
        <end position="55"/>
    </location>
</feature>
<sequence length="236" mass="26006">MFDDEPTSSTISLNGSKDSLSLRNELERSPRLGWQPSHSSSSHFNSPRTPHHSWTGLGRRDPIFLGGFANNNLTNLDFDESRELQDAFARRIRILRSSCFPSHFGFQSPTTPALRPIKAAPSLFFILPGFLPPSSFPHQFGPPHIEDGAPLPGGLLSIMHISDMKERYLGIPDSKIPLKNTGVMETLRNIPAQAPTRRSRKRTSPSALPSSPNLPQNGGGVLMLDPSNVVTQMIYS</sequence>
<name>A0A067PC51_9AGAM</name>
<feature type="region of interest" description="Disordered" evidence="1">
    <location>
        <begin position="187"/>
        <end position="223"/>
    </location>
</feature>